<feature type="domain" description="Fe/B12 periplasmic-binding" evidence="1">
    <location>
        <begin position="24"/>
        <end position="278"/>
    </location>
</feature>
<dbReference type="Proteomes" id="UP000199421">
    <property type="component" value="Unassembled WGS sequence"/>
</dbReference>
<protein>
    <submittedName>
        <fullName evidence="2">Iron complex transport system substrate-binding protein</fullName>
    </submittedName>
</protein>
<reference evidence="3" key="1">
    <citation type="submission" date="2016-10" db="EMBL/GenBank/DDBJ databases">
        <authorList>
            <person name="Varghese N."/>
            <person name="Submissions S."/>
        </authorList>
    </citation>
    <scope>NUCLEOTIDE SEQUENCE [LARGE SCALE GENOMIC DNA]</scope>
    <source>
        <strain evidence="3">DSM 18733</strain>
    </source>
</reference>
<gene>
    <name evidence="2" type="ORF">SAMN05661044_04415</name>
</gene>
<dbReference type="PANTHER" id="PTHR30535">
    <property type="entry name" value="VITAMIN B12-BINDING PROTEIN"/>
    <property type="match status" value="1"/>
</dbReference>
<dbReference type="RefSeq" id="WP_093329049.1">
    <property type="nucleotide sequence ID" value="NZ_FOAF01000008.1"/>
</dbReference>
<name>A0A1H7W525_OLID1</name>
<dbReference type="InterPro" id="IPR050902">
    <property type="entry name" value="ABC_Transporter_SBP"/>
</dbReference>
<accession>A0A1H7W525</accession>
<dbReference type="InterPro" id="IPR002491">
    <property type="entry name" value="ABC_transptr_periplasmic_BD"/>
</dbReference>
<proteinExistence type="predicted"/>
<keyword evidence="3" id="KW-1185">Reference proteome</keyword>
<evidence type="ECO:0000313" key="3">
    <source>
        <dbReference type="Proteomes" id="UP000199421"/>
    </source>
</evidence>
<dbReference type="Gene3D" id="3.40.50.1980">
    <property type="entry name" value="Nitrogenase molybdenum iron protein domain"/>
    <property type="match status" value="2"/>
</dbReference>
<dbReference type="STRING" id="407022.SAMN05661044_04415"/>
<dbReference type="AlphaFoldDB" id="A0A1H7W525"/>
<dbReference type="Pfam" id="PF01497">
    <property type="entry name" value="Peripla_BP_2"/>
    <property type="match status" value="1"/>
</dbReference>
<dbReference type="OrthoDB" id="9797736at2"/>
<evidence type="ECO:0000313" key="2">
    <source>
        <dbReference type="EMBL" id="SEM16424.1"/>
    </source>
</evidence>
<dbReference type="EMBL" id="FOAF01000008">
    <property type="protein sequence ID" value="SEM16424.1"/>
    <property type="molecule type" value="Genomic_DNA"/>
</dbReference>
<dbReference type="SUPFAM" id="SSF53807">
    <property type="entry name" value="Helical backbone' metal receptor"/>
    <property type="match status" value="1"/>
</dbReference>
<organism evidence="2 3">
    <name type="scientific">Olivibacter domesticus</name>
    <name type="common">Pseudosphingobacterium domesticum</name>
    <dbReference type="NCBI Taxonomy" id="407022"/>
    <lineage>
        <taxon>Bacteria</taxon>
        <taxon>Pseudomonadati</taxon>
        <taxon>Bacteroidota</taxon>
        <taxon>Sphingobacteriia</taxon>
        <taxon>Sphingobacteriales</taxon>
        <taxon>Sphingobacteriaceae</taxon>
        <taxon>Olivibacter</taxon>
    </lineage>
</organism>
<sequence length="278" mass="30306">MKRRFFLTILTGFIVTYCYGIPNRIITLSGALTETVDALGLGSKIVATDVTSIYPTYVKQLPKVSRNRSVSTEGLLSFTPDIILAPEGHISKEIQYQLKMSGIQLVMFKQEYSAAGAVDFIQSVANAVGVPEKGKMLAEKTEERLQVAIAKIKKSKQVQKKVLFIYARGTGTMSVAGKGSSIDAIIKLAGAQNAIYEFSDFKPYTTEAMVKADPDVILMFDFGLSSLGGKASVLKMPGMKLTKAGKNEHIIDMDGQLLTNFSVRLPDAILALHQELSR</sequence>
<dbReference type="PANTHER" id="PTHR30535:SF4">
    <property type="entry name" value="HEMIN-BINDING PERIPLASMIC PROTEIN HMUT"/>
    <property type="match status" value="1"/>
</dbReference>
<dbReference type="PROSITE" id="PS50983">
    <property type="entry name" value="FE_B12_PBP"/>
    <property type="match status" value="1"/>
</dbReference>
<evidence type="ECO:0000259" key="1">
    <source>
        <dbReference type="PROSITE" id="PS50983"/>
    </source>
</evidence>